<reference evidence="2" key="1">
    <citation type="submission" date="2019-06" db="EMBL/GenBank/DDBJ databases">
        <title>Complete genome of Proteus mirabilis phage Myduc.</title>
        <authorList>
            <person name="Tran J.S."/>
            <person name="Lessor L."/>
            <person name="O'Leary C."/>
            <person name="Bonasera R.M."/>
            <person name="Liu M."/>
        </authorList>
    </citation>
    <scope>NUCLEOTIDE SEQUENCE [LARGE SCALE GENOMIC DNA]</scope>
</reference>
<dbReference type="EMBL" id="MN098326">
    <property type="protein sequence ID" value="QFG06640.1"/>
    <property type="molecule type" value="Genomic_DNA"/>
</dbReference>
<protein>
    <submittedName>
        <fullName evidence="1">Uncharacterized protein</fullName>
    </submittedName>
</protein>
<gene>
    <name evidence="1" type="ORF">CPT_Myduc_017</name>
</gene>
<sequence>MNKFSKVRYISDYFNTRFRKGKIYTVVAGLGDGNPANRSNGGLGAMITDEETFVVEGDDKTLHQCSMRTGHWELVEEADYQNAGRVTDVSSASQHIYAPEKKHTDSLWLH</sequence>
<evidence type="ECO:0000313" key="2">
    <source>
        <dbReference type="Proteomes" id="UP000327513"/>
    </source>
</evidence>
<name>A0A5J6T7B4_9CAUD</name>
<accession>A0A5J6T7B4</accession>
<evidence type="ECO:0000313" key="1">
    <source>
        <dbReference type="EMBL" id="QFG06640.1"/>
    </source>
</evidence>
<organism evidence="1 2">
    <name type="scientific">Proteus phage Myduc</name>
    <dbReference type="NCBI Taxonomy" id="2650874"/>
    <lineage>
        <taxon>Viruses</taxon>
        <taxon>Duplodnaviria</taxon>
        <taxon>Heunggongvirae</taxon>
        <taxon>Uroviricota</taxon>
        <taxon>Caudoviricetes</taxon>
        <taxon>Chaseviridae</taxon>
        <taxon>Cleopatravirinae</taxon>
        <taxon>Myducvirus</taxon>
        <taxon>Myducvirus myduc</taxon>
    </lineage>
</organism>
<proteinExistence type="predicted"/>
<dbReference type="Proteomes" id="UP000327513">
    <property type="component" value="Segment"/>
</dbReference>
<keyword evidence="2" id="KW-1185">Reference proteome</keyword>